<sequence>MTALDQFAKLESLGIWRPDPDAQRREVVVSFGDATLIIRDSADRPLAHWSLPAVVRMNEGTRPAIFAPDDDGTETVEIDDDLMIDAIEKVRKAVNRSRPRPGRLRGVGALVSIAAVVGLGVFWAPNALRDHTLTAVTDATRSAIGATLLGHVQRLTGSVCDSPRGALALNTLKDRALGADSDVQVLIVPDAVSETLVLPGGIILLNRSLVEDYEDPAVPAGYIIAANQARIENDPLGDVLNDAGIRATFQLLTTGEMSSDILRTYAEHAVGQPLPSISTEQLLARFEAAQVSSRPFAYATDITGQSTLALIEANPVNPTQAPLILGDGDWVALQGICGN</sequence>
<organism evidence="2 3">
    <name type="scientific">Marivivens niveibacter</name>
    <dbReference type="NCBI Taxonomy" id="1930667"/>
    <lineage>
        <taxon>Bacteria</taxon>
        <taxon>Pseudomonadati</taxon>
        <taxon>Pseudomonadota</taxon>
        <taxon>Alphaproteobacteria</taxon>
        <taxon>Rhodobacterales</taxon>
        <taxon>Paracoccaceae</taxon>
        <taxon>Marivivens group</taxon>
        <taxon>Marivivens</taxon>
    </lineage>
</organism>
<comment type="caution">
    <text evidence="2">The sequence shown here is derived from an EMBL/GenBank/DDBJ whole genome shotgun (WGS) entry which is preliminary data.</text>
</comment>
<keyword evidence="1" id="KW-0472">Membrane</keyword>
<keyword evidence="1" id="KW-1133">Transmembrane helix</keyword>
<keyword evidence="3" id="KW-1185">Reference proteome</keyword>
<reference evidence="2 3" key="1">
    <citation type="submission" date="2016-12" db="EMBL/GenBank/DDBJ databases">
        <title>The draft genome sequence of HSLHS2.</title>
        <authorList>
            <person name="Hu D."/>
            <person name="Wang L."/>
            <person name="Shao Z."/>
        </authorList>
    </citation>
    <scope>NUCLEOTIDE SEQUENCE [LARGE SCALE GENOMIC DNA]</scope>
    <source>
        <strain evidence="2">MCCC 1A06712</strain>
    </source>
</reference>
<name>A0A251WXB0_9RHOB</name>
<gene>
    <name evidence="2" type="ORF">BVC71_10155</name>
</gene>
<feature type="transmembrane region" description="Helical" evidence="1">
    <location>
        <begin position="106"/>
        <end position="124"/>
    </location>
</feature>
<dbReference type="OrthoDB" id="7822309at2"/>
<dbReference type="Proteomes" id="UP000194664">
    <property type="component" value="Unassembled WGS sequence"/>
</dbReference>
<protein>
    <submittedName>
        <fullName evidence="2">Uncharacterized protein</fullName>
    </submittedName>
</protein>
<evidence type="ECO:0000313" key="2">
    <source>
        <dbReference type="EMBL" id="OUD09067.1"/>
    </source>
</evidence>
<dbReference type="EMBL" id="MSPP01000003">
    <property type="protein sequence ID" value="OUD09067.1"/>
    <property type="molecule type" value="Genomic_DNA"/>
</dbReference>
<evidence type="ECO:0000313" key="3">
    <source>
        <dbReference type="Proteomes" id="UP000194664"/>
    </source>
</evidence>
<keyword evidence="1" id="KW-0812">Transmembrane</keyword>
<proteinExistence type="predicted"/>
<accession>A0A251WXB0</accession>
<evidence type="ECO:0000256" key="1">
    <source>
        <dbReference type="SAM" id="Phobius"/>
    </source>
</evidence>
<dbReference type="RefSeq" id="WP_086451547.1">
    <property type="nucleotide sequence ID" value="NZ_MSPP01000003.1"/>
</dbReference>
<dbReference type="AlphaFoldDB" id="A0A251WXB0"/>